<reference evidence="1" key="1">
    <citation type="submission" date="2019-03" db="EMBL/GenBank/DDBJ databases">
        <authorList>
            <person name="Mank J."/>
            <person name="Almeida P."/>
        </authorList>
    </citation>
    <scope>NUCLEOTIDE SEQUENCE</scope>
    <source>
        <strain evidence="1">78183</strain>
    </source>
</reference>
<gene>
    <name evidence="1" type="ORF">SVIM_LOCUS381642</name>
</gene>
<dbReference type="AlphaFoldDB" id="A0A6N2MM73"/>
<organism evidence="1">
    <name type="scientific">Salix viminalis</name>
    <name type="common">Common osier</name>
    <name type="synonym">Basket willow</name>
    <dbReference type="NCBI Taxonomy" id="40686"/>
    <lineage>
        <taxon>Eukaryota</taxon>
        <taxon>Viridiplantae</taxon>
        <taxon>Streptophyta</taxon>
        <taxon>Embryophyta</taxon>
        <taxon>Tracheophyta</taxon>
        <taxon>Spermatophyta</taxon>
        <taxon>Magnoliopsida</taxon>
        <taxon>eudicotyledons</taxon>
        <taxon>Gunneridae</taxon>
        <taxon>Pentapetalae</taxon>
        <taxon>rosids</taxon>
        <taxon>fabids</taxon>
        <taxon>Malpighiales</taxon>
        <taxon>Salicaceae</taxon>
        <taxon>Saliceae</taxon>
        <taxon>Salix</taxon>
    </lineage>
</organism>
<protein>
    <submittedName>
        <fullName evidence="1">Uncharacterized protein</fullName>
    </submittedName>
</protein>
<sequence>MMFKVPFSTHKAGMTLSRTPEFLPDLKLVVRAFQTYLGRAWMQYSRTVGHHGKILTLLKTRCIMESIKILGLVLQLKEGPPVKFATVNFDSSSILSHQRIKISLLKPRLVSYFKFLVRSIGFGVFDSCSIKNMLQYLDC</sequence>
<name>A0A6N2MM73_SALVM</name>
<evidence type="ECO:0000313" key="1">
    <source>
        <dbReference type="EMBL" id="VFU54520.1"/>
    </source>
</evidence>
<dbReference type="EMBL" id="CAADRP010001841">
    <property type="protein sequence ID" value="VFU54520.1"/>
    <property type="molecule type" value="Genomic_DNA"/>
</dbReference>
<proteinExistence type="predicted"/>
<accession>A0A6N2MM73</accession>